<evidence type="ECO:0000259" key="4">
    <source>
        <dbReference type="PROSITE" id="PS50855"/>
    </source>
</evidence>
<dbReference type="GO" id="GO:0009060">
    <property type="term" value="P:aerobic respiration"/>
    <property type="evidence" value="ECO:0007669"/>
    <property type="project" value="InterPro"/>
</dbReference>
<dbReference type="EMBL" id="JADEXQ010000133">
    <property type="protein sequence ID" value="MBE9032896.1"/>
    <property type="molecule type" value="Genomic_DNA"/>
</dbReference>
<sequence length="481" mass="53858">MTTTPNTSITPADRIDWFQKITSPALEQKDKAMQVWLFSGVFWLTVMITIGVIEAVKLFYPEFLQGIPALAYGRLRAVHTNIGIFGFMSMGYLGAAFYMIPRLTRTPIFSETLGVLTAWGWNLNLLGGAIAIMLGFTKGKEYEELPFPFDMTIGLIEILIAGNLFSTVVLRRERQVYVSVWYVLLALIPFPIYYTLGNMRNFRGVEDAIINWFYSHNLFGIWLTALGLATLYYIVPKQANKPLVSHAISFLGFWTLAAFYPWNGGHHMIWGPVPNWVMAASVTASIAMFVPTFATMVNFGGTAFGTGDVIKRDVGYRFSLLAYASYVGTSLWGSGLAIMGLNAKYHFSSMTIAHVHLGFIGFGVAGLMAFIYYYLERGRKLQYSRSLAEWHFWLTAIGIVGYTVSMGVLGYLEGNAWFAGESVQSLLPLRYWYNVARAASGMLILVGQGLFLLNLWQTLTQPEALRSLALDELEVEERLAE</sequence>
<evidence type="ECO:0000313" key="6">
    <source>
        <dbReference type="Proteomes" id="UP000625316"/>
    </source>
</evidence>
<keyword evidence="3" id="KW-1133">Transmembrane helix</keyword>
<feature type="transmembrane region" description="Helical" evidence="3">
    <location>
        <begin position="431"/>
        <end position="456"/>
    </location>
</feature>
<protein>
    <submittedName>
        <fullName evidence="5">Cbb3-type cytochrome c oxidase subunit I</fullName>
    </submittedName>
</protein>
<feature type="transmembrane region" description="Helical" evidence="3">
    <location>
        <begin position="214"/>
        <end position="235"/>
    </location>
</feature>
<dbReference type="AlphaFoldDB" id="A0A928Z4R2"/>
<feature type="transmembrane region" description="Helical" evidence="3">
    <location>
        <begin position="148"/>
        <end position="169"/>
    </location>
</feature>
<dbReference type="GO" id="GO:0016020">
    <property type="term" value="C:membrane"/>
    <property type="evidence" value="ECO:0007669"/>
    <property type="project" value="InterPro"/>
</dbReference>
<name>A0A928Z4R2_9CYAN</name>
<feature type="transmembrane region" description="Helical" evidence="3">
    <location>
        <begin position="176"/>
        <end position="194"/>
    </location>
</feature>
<feature type="transmembrane region" description="Helical" evidence="3">
    <location>
        <begin position="112"/>
        <end position="136"/>
    </location>
</feature>
<evidence type="ECO:0000256" key="2">
    <source>
        <dbReference type="ARBA" id="ARBA00022982"/>
    </source>
</evidence>
<dbReference type="InterPro" id="IPR023616">
    <property type="entry name" value="Cyt_c_oxase-like_su1_dom"/>
</dbReference>
<dbReference type="Gene3D" id="1.20.210.10">
    <property type="entry name" value="Cytochrome c oxidase-like, subunit I domain"/>
    <property type="match status" value="1"/>
</dbReference>
<feature type="transmembrane region" description="Helical" evidence="3">
    <location>
        <begin position="35"/>
        <end position="60"/>
    </location>
</feature>
<dbReference type="InterPro" id="IPR000883">
    <property type="entry name" value="Cyt_C_Oxase_1"/>
</dbReference>
<dbReference type="PANTHER" id="PTHR10422:SF29">
    <property type="entry name" value="CYTOCHROME C OXIDASE SUBUNIT 1 HOMOLOG, BACTEROID"/>
    <property type="match status" value="1"/>
</dbReference>
<dbReference type="GO" id="GO:0020037">
    <property type="term" value="F:heme binding"/>
    <property type="evidence" value="ECO:0007669"/>
    <property type="project" value="InterPro"/>
</dbReference>
<keyword evidence="2" id="KW-0249">Electron transport</keyword>
<feature type="transmembrane region" description="Helical" evidence="3">
    <location>
        <begin position="247"/>
        <end position="264"/>
    </location>
</feature>
<dbReference type="RefSeq" id="WP_264327713.1">
    <property type="nucleotide sequence ID" value="NZ_JADEXQ010000133.1"/>
</dbReference>
<keyword evidence="1" id="KW-0679">Respiratory chain</keyword>
<feature type="transmembrane region" description="Helical" evidence="3">
    <location>
        <begin position="80"/>
        <end position="100"/>
    </location>
</feature>
<evidence type="ECO:0000256" key="1">
    <source>
        <dbReference type="ARBA" id="ARBA00022660"/>
    </source>
</evidence>
<feature type="transmembrane region" description="Helical" evidence="3">
    <location>
        <begin position="387"/>
        <end position="411"/>
    </location>
</feature>
<feature type="transmembrane region" description="Helical" evidence="3">
    <location>
        <begin position="353"/>
        <end position="375"/>
    </location>
</feature>
<dbReference type="Proteomes" id="UP000625316">
    <property type="component" value="Unassembled WGS sequence"/>
</dbReference>
<organism evidence="5 6">
    <name type="scientific">Romeriopsis navalis LEGE 11480</name>
    <dbReference type="NCBI Taxonomy" id="2777977"/>
    <lineage>
        <taxon>Bacteria</taxon>
        <taxon>Bacillati</taxon>
        <taxon>Cyanobacteriota</taxon>
        <taxon>Cyanophyceae</taxon>
        <taxon>Leptolyngbyales</taxon>
        <taxon>Leptolyngbyaceae</taxon>
        <taxon>Romeriopsis</taxon>
        <taxon>Romeriopsis navalis</taxon>
    </lineage>
</organism>
<keyword evidence="3" id="KW-0472">Membrane</keyword>
<dbReference type="GO" id="GO:0004129">
    <property type="term" value="F:cytochrome-c oxidase activity"/>
    <property type="evidence" value="ECO:0007669"/>
    <property type="project" value="InterPro"/>
</dbReference>
<keyword evidence="3" id="KW-0812">Transmembrane</keyword>
<dbReference type="PROSITE" id="PS50855">
    <property type="entry name" value="COX1"/>
    <property type="match status" value="1"/>
</dbReference>
<gene>
    <name evidence="5" type="ORF">IQ266_24475</name>
</gene>
<feature type="transmembrane region" description="Helical" evidence="3">
    <location>
        <begin position="320"/>
        <end position="341"/>
    </location>
</feature>
<feature type="transmembrane region" description="Helical" evidence="3">
    <location>
        <begin position="276"/>
        <end position="299"/>
    </location>
</feature>
<evidence type="ECO:0000256" key="3">
    <source>
        <dbReference type="SAM" id="Phobius"/>
    </source>
</evidence>
<proteinExistence type="predicted"/>
<dbReference type="GO" id="GO:0022904">
    <property type="term" value="P:respiratory electron transport chain"/>
    <property type="evidence" value="ECO:0007669"/>
    <property type="project" value="TreeGrafter"/>
</dbReference>
<accession>A0A928Z4R2</accession>
<feature type="domain" description="Cytochrome oxidase subunit I profile" evidence="4">
    <location>
        <begin position="1"/>
        <end position="481"/>
    </location>
</feature>
<dbReference type="InterPro" id="IPR036927">
    <property type="entry name" value="Cyt_c_oxase-like_su1_sf"/>
</dbReference>
<evidence type="ECO:0000313" key="5">
    <source>
        <dbReference type="EMBL" id="MBE9032896.1"/>
    </source>
</evidence>
<dbReference type="PANTHER" id="PTHR10422">
    <property type="entry name" value="CYTOCHROME C OXIDASE SUBUNIT 1"/>
    <property type="match status" value="1"/>
</dbReference>
<dbReference type="SUPFAM" id="SSF81442">
    <property type="entry name" value="Cytochrome c oxidase subunit I-like"/>
    <property type="match status" value="1"/>
</dbReference>
<keyword evidence="6" id="KW-1185">Reference proteome</keyword>
<dbReference type="GO" id="GO:0015990">
    <property type="term" value="P:electron transport coupled proton transport"/>
    <property type="evidence" value="ECO:0007669"/>
    <property type="project" value="TreeGrafter"/>
</dbReference>
<comment type="caution">
    <text evidence="5">The sequence shown here is derived from an EMBL/GenBank/DDBJ whole genome shotgun (WGS) entry which is preliminary data.</text>
</comment>
<keyword evidence="1" id="KW-0813">Transport</keyword>
<reference evidence="5" key="1">
    <citation type="submission" date="2020-10" db="EMBL/GenBank/DDBJ databases">
        <authorList>
            <person name="Castelo-Branco R."/>
            <person name="Eusebio N."/>
            <person name="Adriana R."/>
            <person name="Vieira A."/>
            <person name="Brugerolle De Fraissinette N."/>
            <person name="Rezende De Castro R."/>
            <person name="Schneider M.P."/>
            <person name="Vasconcelos V."/>
            <person name="Leao P.N."/>
        </authorList>
    </citation>
    <scope>NUCLEOTIDE SEQUENCE</scope>
    <source>
        <strain evidence="5">LEGE 11480</strain>
    </source>
</reference>
<dbReference type="Pfam" id="PF00115">
    <property type="entry name" value="COX1"/>
    <property type="match status" value="1"/>
</dbReference>